<keyword evidence="2" id="KW-1185">Reference proteome</keyword>
<gene>
    <name evidence="1" type="ORF">JCGZ_13767</name>
</gene>
<dbReference type="Proteomes" id="UP000027138">
    <property type="component" value="Unassembled WGS sequence"/>
</dbReference>
<evidence type="ECO:0000313" key="1">
    <source>
        <dbReference type="EMBL" id="KDP30824.1"/>
    </source>
</evidence>
<protein>
    <submittedName>
        <fullName evidence="1">Uncharacterized protein</fullName>
    </submittedName>
</protein>
<reference evidence="1 2" key="1">
    <citation type="journal article" date="2014" name="PLoS ONE">
        <title>Global Analysis of Gene Expression Profiles in Physic Nut (Jatropha curcas L.) Seedlings Exposed to Salt Stress.</title>
        <authorList>
            <person name="Zhang L."/>
            <person name="Zhang C."/>
            <person name="Wu P."/>
            <person name="Chen Y."/>
            <person name="Li M."/>
            <person name="Jiang H."/>
            <person name="Wu G."/>
        </authorList>
    </citation>
    <scope>NUCLEOTIDE SEQUENCE [LARGE SCALE GENOMIC DNA]</scope>
    <source>
        <strain evidence="2">cv. GZQX0401</strain>
        <tissue evidence="1">Young leaves</tissue>
    </source>
</reference>
<dbReference type="EMBL" id="KK914641">
    <property type="protein sequence ID" value="KDP30824.1"/>
    <property type="molecule type" value="Genomic_DNA"/>
</dbReference>
<proteinExistence type="predicted"/>
<dbReference type="AlphaFoldDB" id="A0A067KG59"/>
<name>A0A067KG59_JATCU</name>
<accession>A0A067KG59</accession>
<evidence type="ECO:0000313" key="2">
    <source>
        <dbReference type="Proteomes" id="UP000027138"/>
    </source>
</evidence>
<sequence length="88" mass="9953">MGLGSIAAENKLIKCGRKLKKILSTTSLLKSCNKPVSVSSCHRRRAVRCDELFLKGHYKGRNDCHDDQTLAAYFAAQNYFTLRPNMYV</sequence>
<dbReference type="OrthoDB" id="852074at2759"/>
<organism evidence="1 2">
    <name type="scientific">Jatropha curcas</name>
    <name type="common">Barbados nut</name>
    <dbReference type="NCBI Taxonomy" id="180498"/>
    <lineage>
        <taxon>Eukaryota</taxon>
        <taxon>Viridiplantae</taxon>
        <taxon>Streptophyta</taxon>
        <taxon>Embryophyta</taxon>
        <taxon>Tracheophyta</taxon>
        <taxon>Spermatophyta</taxon>
        <taxon>Magnoliopsida</taxon>
        <taxon>eudicotyledons</taxon>
        <taxon>Gunneridae</taxon>
        <taxon>Pentapetalae</taxon>
        <taxon>rosids</taxon>
        <taxon>fabids</taxon>
        <taxon>Malpighiales</taxon>
        <taxon>Euphorbiaceae</taxon>
        <taxon>Crotonoideae</taxon>
        <taxon>Jatropheae</taxon>
        <taxon>Jatropha</taxon>
    </lineage>
</organism>